<dbReference type="SUPFAM" id="SSF54403">
    <property type="entry name" value="Cystatin/monellin"/>
    <property type="match status" value="1"/>
</dbReference>
<dbReference type="Pfam" id="PF00031">
    <property type="entry name" value="Cystatin"/>
    <property type="match status" value="1"/>
</dbReference>
<evidence type="ECO:0000256" key="1">
    <source>
        <dbReference type="ARBA" id="ARBA00022690"/>
    </source>
</evidence>
<dbReference type="Proteomes" id="UP000634136">
    <property type="component" value="Unassembled WGS sequence"/>
</dbReference>
<dbReference type="PANTHER" id="PTHR31260:SF69">
    <property type="entry name" value="CYSTATIN_MONELLIN SUPERFAMILY PROTEIN"/>
    <property type="match status" value="1"/>
</dbReference>
<dbReference type="PANTHER" id="PTHR31260">
    <property type="entry name" value="CYSTATIN/MONELLIN SUPERFAMILY PROTEIN"/>
    <property type="match status" value="1"/>
</dbReference>
<dbReference type="GO" id="GO:0004869">
    <property type="term" value="F:cysteine-type endopeptidase inhibitor activity"/>
    <property type="evidence" value="ECO:0007669"/>
    <property type="project" value="UniProtKB-KW"/>
</dbReference>
<name>A0A834W357_9FABA</name>
<dbReference type="EMBL" id="JAAIUW010000012">
    <property type="protein sequence ID" value="KAF7806958.1"/>
    <property type="molecule type" value="Genomic_DNA"/>
</dbReference>
<dbReference type="Gene3D" id="3.10.450.10">
    <property type="match status" value="1"/>
</dbReference>
<keyword evidence="2" id="KW-0789">Thiol protease inhibitor</keyword>
<evidence type="ECO:0000259" key="3">
    <source>
        <dbReference type="Pfam" id="PF00031"/>
    </source>
</evidence>
<evidence type="ECO:0000313" key="4">
    <source>
        <dbReference type="EMBL" id="KAF7806958.1"/>
    </source>
</evidence>
<sequence length="185" mass="21440">MATILTSKLLDIGEEDCNAEEDNIFKAIYETRFEMGKEEYKIYIQQVNESQGFDVGTFEGFLICQIVPLDIERQNLQETLSYYSEEAIQVYNMNEKTNYKFHEVVKANVQADRGLLYYITFKARSPSEETCVIFQAKVLCVIMNRGIEVRCSSLGQFMNLDRTLTVYDISALVAARYIKQPIRFL</sequence>
<dbReference type="InterPro" id="IPR006462">
    <property type="entry name" value="MS5"/>
</dbReference>
<dbReference type="InterPro" id="IPR046350">
    <property type="entry name" value="Cystatin_sf"/>
</dbReference>
<dbReference type="AlphaFoldDB" id="A0A834W357"/>
<comment type="caution">
    <text evidence="4">The sequence shown here is derived from an EMBL/GenBank/DDBJ whole genome shotgun (WGS) entry which is preliminary data.</text>
</comment>
<dbReference type="NCBIfam" id="TIGR01638">
    <property type="entry name" value="Atha_cystat_rel"/>
    <property type="match status" value="1"/>
</dbReference>
<dbReference type="InterPro" id="IPR000010">
    <property type="entry name" value="Cystatin_dom"/>
</dbReference>
<reference evidence="4" key="1">
    <citation type="submission" date="2020-09" db="EMBL/GenBank/DDBJ databases">
        <title>Genome-Enabled Discovery of Anthraquinone Biosynthesis in Senna tora.</title>
        <authorList>
            <person name="Kang S.-H."/>
            <person name="Pandey R.P."/>
            <person name="Lee C.-M."/>
            <person name="Sim J.-S."/>
            <person name="Jeong J.-T."/>
            <person name="Choi B.-S."/>
            <person name="Jung M."/>
            <person name="Ginzburg D."/>
            <person name="Zhao K."/>
            <person name="Won S.Y."/>
            <person name="Oh T.-J."/>
            <person name="Yu Y."/>
            <person name="Kim N.-H."/>
            <person name="Lee O.R."/>
            <person name="Lee T.-H."/>
            <person name="Bashyal P."/>
            <person name="Kim T.-S."/>
            <person name="Lee W.-H."/>
            <person name="Kawkins C."/>
            <person name="Kim C.-K."/>
            <person name="Kim J.S."/>
            <person name="Ahn B.O."/>
            <person name="Rhee S.Y."/>
            <person name="Sohng J.K."/>
        </authorList>
    </citation>
    <scope>NUCLEOTIDE SEQUENCE</scope>
    <source>
        <tissue evidence="4">Leaf</tissue>
    </source>
</reference>
<gene>
    <name evidence="4" type="ORF">G2W53_039119</name>
</gene>
<organism evidence="4 5">
    <name type="scientific">Senna tora</name>
    <dbReference type="NCBI Taxonomy" id="362788"/>
    <lineage>
        <taxon>Eukaryota</taxon>
        <taxon>Viridiplantae</taxon>
        <taxon>Streptophyta</taxon>
        <taxon>Embryophyta</taxon>
        <taxon>Tracheophyta</taxon>
        <taxon>Spermatophyta</taxon>
        <taxon>Magnoliopsida</taxon>
        <taxon>eudicotyledons</taxon>
        <taxon>Gunneridae</taxon>
        <taxon>Pentapetalae</taxon>
        <taxon>rosids</taxon>
        <taxon>fabids</taxon>
        <taxon>Fabales</taxon>
        <taxon>Fabaceae</taxon>
        <taxon>Caesalpinioideae</taxon>
        <taxon>Cassia clade</taxon>
        <taxon>Senna</taxon>
    </lineage>
</organism>
<evidence type="ECO:0000256" key="2">
    <source>
        <dbReference type="ARBA" id="ARBA00022704"/>
    </source>
</evidence>
<keyword evidence="5" id="KW-1185">Reference proteome</keyword>
<dbReference type="OrthoDB" id="1625419at2759"/>
<keyword evidence="1" id="KW-0646">Protease inhibitor</keyword>
<protein>
    <submittedName>
        <fullName evidence="4">UPF0725 protein</fullName>
    </submittedName>
</protein>
<dbReference type="InterPro" id="IPR006525">
    <property type="entry name" value="Cystatin-related_pln"/>
</dbReference>
<proteinExistence type="predicted"/>
<accession>A0A834W357</accession>
<feature type="domain" description="Cystatin" evidence="3">
    <location>
        <begin position="69"/>
        <end position="124"/>
    </location>
</feature>
<evidence type="ECO:0000313" key="5">
    <source>
        <dbReference type="Proteomes" id="UP000634136"/>
    </source>
</evidence>